<dbReference type="EMBL" id="UYRU01062926">
    <property type="protein sequence ID" value="VDN15564.1"/>
    <property type="molecule type" value="Genomic_DNA"/>
</dbReference>
<proteinExistence type="predicted"/>
<dbReference type="PANTHER" id="PTHR12771">
    <property type="entry name" value="ENGULFMENT AND CELL MOTILITY"/>
    <property type="match status" value="1"/>
</dbReference>
<protein>
    <recommendedName>
        <fullName evidence="1">ELMO domain-containing protein</fullName>
    </recommendedName>
</protein>
<evidence type="ECO:0000313" key="3">
    <source>
        <dbReference type="Proteomes" id="UP000281553"/>
    </source>
</evidence>
<feature type="domain" description="ELMO" evidence="1">
    <location>
        <begin position="131"/>
        <end position="188"/>
    </location>
</feature>
<keyword evidence="3" id="KW-1185">Reference proteome</keyword>
<organism evidence="2 3">
    <name type="scientific">Dibothriocephalus latus</name>
    <name type="common">Fish tapeworm</name>
    <name type="synonym">Diphyllobothrium latum</name>
    <dbReference type="NCBI Taxonomy" id="60516"/>
    <lineage>
        <taxon>Eukaryota</taxon>
        <taxon>Metazoa</taxon>
        <taxon>Spiralia</taxon>
        <taxon>Lophotrochozoa</taxon>
        <taxon>Platyhelminthes</taxon>
        <taxon>Cestoda</taxon>
        <taxon>Eucestoda</taxon>
        <taxon>Diphyllobothriidea</taxon>
        <taxon>Diphyllobothriidae</taxon>
        <taxon>Dibothriocephalus</taxon>
    </lineage>
</organism>
<reference evidence="2 3" key="1">
    <citation type="submission" date="2018-11" db="EMBL/GenBank/DDBJ databases">
        <authorList>
            <consortium name="Pathogen Informatics"/>
        </authorList>
    </citation>
    <scope>NUCLEOTIDE SEQUENCE [LARGE SCALE GENOMIC DNA]</scope>
</reference>
<dbReference type="InterPro" id="IPR050868">
    <property type="entry name" value="ELMO_domain-containing"/>
</dbReference>
<gene>
    <name evidence="2" type="ORF">DILT_LOCUS11395</name>
</gene>
<dbReference type="PROSITE" id="PS51335">
    <property type="entry name" value="ELMO"/>
    <property type="match status" value="1"/>
</dbReference>
<dbReference type="OrthoDB" id="67155at2759"/>
<dbReference type="InterPro" id="IPR006816">
    <property type="entry name" value="ELMO_dom"/>
</dbReference>
<dbReference type="GO" id="GO:0005096">
    <property type="term" value="F:GTPase activator activity"/>
    <property type="evidence" value="ECO:0007669"/>
    <property type="project" value="TreeGrafter"/>
</dbReference>
<evidence type="ECO:0000313" key="2">
    <source>
        <dbReference type="EMBL" id="VDN15564.1"/>
    </source>
</evidence>
<sequence>MNQYWFCAVVAFGCALAFFLTSRGFRKRVLRILSGKCELQRILEENREGSGRTLAFERSLSNSKDPILSSNLRKLSLDLYVDYAMEIKGIKAAPGFADAFGLAVTQIRGYQDVCDKCEFLRSTAFDASDEHHLDILRGLWKFLLPNETFELVSKRWSDIGFQGTCPVTDFRGMGLLGALNLFGFSHNF</sequence>
<dbReference type="AlphaFoldDB" id="A0A3P7LFB8"/>
<dbReference type="PANTHER" id="PTHR12771:SF51">
    <property type="entry name" value="LD01482P"/>
    <property type="match status" value="1"/>
</dbReference>
<dbReference type="Proteomes" id="UP000281553">
    <property type="component" value="Unassembled WGS sequence"/>
</dbReference>
<dbReference type="Pfam" id="PF04727">
    <property type="entry name" value="ELMO_CED12"/>
    <property type="match status" value="1"/>
</dbReference>
<name>A0A3P7LFB8_DIBLA</name>
<accession>A0A3P7LFB8</accession>
<evidence type="ECO:0000259" key="1">
    <source>
        <dbReference type="PROSITE" id="PS51335"/>
    </source>
</evidence>